<dbReference type="AlphaFoldDB" id="A0A3M7RS24"/>
<protein>
    <submittedName>
        <fullName evidence="10">Galactose-3-O-sulfotransferase 2-like</fullName>
        <ecNumber evidence="10">2.8.2.11</ecNumber>
    </submittedName>
</protein>
<reference evidence="10 11" key="1">
    <citation type="journal article" date="2018" name="Sci. Rep.">
        <title>Genomic signatures of local adaptation to the degree of environmental predictability in rotifers.</title>
        <authorList>
            <person name="Franch-Gras L."/>
            <person name="Hahn C."/>
            <person name="Garcia-Roger E.M."/>
            <person name="Carmona M.J."/>
            <person name="Serra M."/>
            <person name="Gomez A."/>
        </authorList>
    </citation>
    <scope>NUCLEOTIDE SEQUENCE [LARGE SCALE GENOMIC DNA]</scope>
    <source>
        <strain evidence="10">HYR1</strain>
    </source>
</reference>
<keyword evidence="11" id="KW-1185">Reference proteome</keyword>
<evidence type="ECO:0000256" key="2">
    <source>
        <dbReference type="ARBA" id="ARBA00008124"/>
    </source>
</evidence>
<dbReference type="GO" id="GO:0001733">
    <property type="term" value="F:galactosylceramide sulfotransferase activity"/>
    <property type="evidence" value="ECO:0007669"/>
    <property type="project" value="UniProtKB-EC"/>
</dbReference>
<keyword evidence="4" id="KW-0812">Transmembrane</keyword>
<proteinExistence type="inferred from homology"/>
<evidence type="ECO:0000256" key="8">
    <source>
        <dbReference type="ARBA" id="ARBA00023136"/>
    </source>
</evidence>
<dbReference type="Proteomes" id="UP000276133">
    <property type="component" value="Unassembled WGS sequence"/>
</dbReference>
<dbReference type="InterPro" id="IPR009729">
    <property type="entry name" value="Gal-3-0_sulfotransfrase"/>
</dbReference>
<dbReference type="Gene3D" id="3.40.50.300">
    <property type="entry name" value="P-loop containing nucleotide triphosphate hydrolases"/>
    <property type="match status" value="1"/>
</dbReference>
<keyword evidence="5" id="KW-0735">Signal-anchor</keyword>
<dbReference type="Pfam" id="PF06990">
    <property type="entry name" value="Gal-3-0_sulfotr"/>
    <property type="match status" value="1"/>
</dbReference>
<keyword evidence="7" id="KW-0333">Golgi apparatus</keyword>
<evidence type="ECO:0000256" key="7">
    <source>
        <dbReference type="ARBA" id="ARBA00023034"/>
    </source>
</evidence>
<evidence type="ECO:0000313" key="10">
    <source>
        <dbReference type="EMBL" id="RNA26137.1"/>
    </source>
</evidence>
<keyword evidence="3 10" id="KW-0808">Transferase</keyword>
<keyword evidence="6" id="KW-1133">Transmembrane helix</keyword>
<dbReference type="EC" id="2.8.2.11" evidence="10"/>
<evidence type="ECO:0000256" key="6">
    <source>
        <dbReference type="ARBA" id="ARBA00022989"/>
    </source>
</evidence>
<evidence type="ECO:0000313" key="11">
    <source>
        <dbReference type="Proteomes" id="UP000276133"/>
    </source>
</evidence>
<evidence type="ECO:0000256" key="4">
    <source>
        <dbReference type="ARBA" id="ARBA00022692"/>
    </source>
</evidence>
<evidence type="ECO:0000256" key="5">
    <source>
        <dbReference type="ARBA" id="ARBA00022968"/>
    </source>
</evidence>
<name>A0A3M7RS24_BRAPC</name>
<evidence type="ECO:0000256" key="1">
    <source>
        <dbReference type="ARBA" id="ARBA00004323"/>
    </source>
</evidence>
<dbReference type="GO" id="GO:0009247">
    <property type="term" value="P:glycolipid biosynthetic process"/>
    <property type="evidence" value="ECO:0007669"/>
    <property type="project" value="InterPro"/>
</dbReference>
<dbReference type="SUPFAM" id="SSF52540">
    <property type="entry name" value="P-loop containing nucleoside triphosphate hydrolases"/>
    <property type="match status" value="1"/>
</dbReference>
<evidence type="ECO:0000256" key="3">
    <source>
        <dbReference type="ARBA" id="ARBA00022679"/>
    </source>
</evidence>
<keyword evidence="8" id="KW-0472">Membrane</keyword>
<comment type="caution">
    <text evidence="10">The sequence shown here is derived from an EMBL/GenBank/DDBJ whole genome shotgun (WGS) entry which is preliminary data.</text>
</comment>
<keyword evidence="9" id="KW-0325">Glycoprotein</keyword>
<dbReference type="InterPro" id="IPR027417">
    <property type="entry name" value="P-loop_NTPase"/>
</dbReference>
<comment type="subcellular location">
    <subcellularLocation>
        <location evidence="1">Golgi apparatus membrane</location>
        <topology evidence="1">Single-pass type II membrane protein</topology>
    </subcellularLocation>
</comment>
<sequence>MEKFSSIKDVNIYFLKTHKTGGSAVNNVLYRLAIKRGMNYTKIWKNSPINLTEPRIFAQHFIHNSTLVRPFFPKNKSIYITIIRNPVEQILSRWNYNPEQRDLIDNFFRLFYNKTNNSNSSNFSFTRKEVNYFKCLTRNLMSYYLGIVGCGGIYTGSKGHLLKKFQQDFDLVLLTEYFSEGMILLKKLLNLSYEDIVCLSVNEGLKEPSKSQRELAEEIIPRESNADYILYNYYKKFYQDISPLVQDEVKVLKRLNRQYQNQCTIGREEKYFFGQVPYKAYRLNENLLPKIKKMCWLLTRTDHEIREVFTKFREIIF</sequence>
<organism evidence="10 11">
    <name type="scientific">Brachionus plicatilis</name>
    <name type="common">Marine rotifer</name>
    <name type="synonym">Brachionus muelleri</name>
    <dbReference type="NCBI Taxonomy" id="10195"/>
    <lineage>
        <taxon>Eukaryota</taxon>
        <taxon>Metazoa</taxon>
        <taxon>Spiralia</taxon>
        <taxon>Gnathifera</taxon>
        <taxon>Rotifera</taxon>
        <taxon>Eurotatoria</taxon>
        <taxon>Monogononta</taxon>
        <taxon>Pseudotrocha</taxon>
        <taxon>Ploima</taxon>
        <taxon>Brachionidae</taxon>
        <taxon>Brachionus</taxon>
    </lineage>
</organism>
<accession>A0A3M7RS24</accession>
<dbReference type="EMBL" id="REGN01002797">
    <property type="protein sequence ID" value="RNA26137.1"/>
    <property type="molecule type" value="Genomic_DNA"/>
</dbReference>
<dbReference type="OrthoDB" id="514299at2759"/>
<dbReference type="GO" id="GO:0000139">
    <property type="term" value="C:Golgi membrane"/>
    <property type="evidence" value="ECO:0007669"/>
    <property type="project" value="UniProtKB-SubCell"/>
</dbReference>
<dbReference type="PANTHER" id="PTHR14647:SF87">
    <property type="entry name" value="PUTATIVE-RELATED"/>
    <property type="match status" value="1"/>
</dbReference>
<gene>
    <name evidence="10" type="ORF">BpHYR1_001931</name>
</gene>
<comment type="similarity">
    <text evidence="2">Belongs to the galactose-3-O-sulfotransferase family.</text>
</comment>
<evidence type="ECO:0000256" key="9">
    <source>
        <dbReference type="ARBA" id="ARBA00023180"/>
    </source>
</evidence>
<dbReference type="PANTHER" id="PTHR14647">
    <property type="entry name" value="GALACTOSE-3-O-SULFOTRANSFERASE"/>
    <property type="match status" value="1"/>
</dbReference>